<reference evidence="2 3" key="1">
    <citation type="submission" date="2023-05" db="EMBL/GenBank/DDBJ databases">
        <title>Draft genome sequence of Streptomyces sp. B-S-A12 isolated from a cave soil in Thailand.</title>
        <authorList>
            <person name="Chamroensaksri N."/>
            <person name="Muangham S."/>
        </authorList>
    </citation>
    <scope>NUCLEOTIDE SEQUENCE [LARGE SCALE GENOMIC DNA]</scope>
    <source>
        <strain evidence="2 3">B-S-A12</strain>
    </source>
</reference>
<feature type="compositionally biased region" description="Basic and acidic residues" evidence="1">
    <location>
        <begin position="1"/>
        <end position="12"/>
    </location>
</feature>
<name>A0ABT6SV87_9ACTN</name>
<protein>
    <submittedName>
        <fullName evidence="2">Uncharacterized protein</fullName>
    </submittedName>
</protein>
<evidence type="ECO:0000313" key="3">
    <source>
        <dbReference type="Proteomes" id="UP001237105"/>
    </source>
</evidence>
<proteinExistence type="predicted"/>
<sequence length="146" mass="15878">MSWRNDFDEPGHRSAAGTNLNGLSTSSGGSGSAGHTKADTQAMNQAADALVGLRGSTDQVDNDADEKTLDASSYLNKNSLGTTEGDGSWETSGGLLAMDVRWGDQVINLKNLLRDISEKLHETRNSYTKREIEENNQYQRMHPDFG</sequence>
<feature type="compositionally biased region" description="Polar residues" evidence="1">
    <location>
        <begin position="70"/>
        <end position="82"/>
    </location>
</feature>
<dbReference type="RefSeq" id="WP_282535413.1">
    <property type="nucleotide sequence ID" value="NZ_JASCIS010000011.1"/>
</dbReference>
<feature type="compositionally biased region" description="Low complexity" evidence="1">
    <location>
        <begin position="17"/>
        <end position="27"/>
    </location>
</feature>
<keyword evidence="3" id="KW-1185">Reference proteome</keyword>
<accession>A0ABT6SV87</accession>
<feature type="region of interest" description="Disordered" evidence="1">
    <location>
        <begin position="1"/>
        <end position="90"/>
    </location>
</feature>
<evidence type="ECO:0000313" key="2">
    <source>
        <dbReference type="EMBL" id="MDI3419501.1"/>
    </source>
</evidence>
<organism evidence="2 3">
    <name type="scientific">Streptomyces luteolus</name>
    <dbReference type="NCBI Taxonomy" id="3043615"/>
    <lineage>
        <taxon>Bacteria</taxon>
        <taxon>Bacillati</taxon>
        <taxon>Actinomycetota</taxon>
        <taxon>Actinomycetes</taxon>
        <taxon>Kitasatosporales</taxon>
        <taxon>Streptomycetaceae</taxon>
        <taxon>Streptomyces</taxon>
    </lineage>
</organism>
<gene>
    <name evidence="2" type="ORF">QIT00_13195</name>
</gene>
<evidence type="ECO:0000256" key="1">
    <source>
        <dbReference type="SAM" id="MobiDB-lite"/>
    </source>
</evidence>
<dbReference type="EMBL" id="JASCIS010000011">
    <property type="protein sequence ID" value="MDI3419501.1"/>
    <property type="molecule type" value="Genomic_DNA"/>
</dbReference>
<comment type="caution">
    <text evidence="2">The sequence shown here is derived from an EMBL/GenBank/DDBJ whole genome shotgun (WGS) entry which is preliminary data.</text>
</comment>
<dbReference type="Proteomes" id="UP001237105">
    <property type="component" value="Unassembled WGS sequence"/>
</dbReference>